<reference evidence="1" key="1">
    <citation type="submission" date="2020-06" db="EMBL/GenBank/DDBJ databases">
        <title>Legume-microbial interactions unlock mineral nutrients during tropical forest succession.</title>
        <authorList>
            <person name="Epihov D.Z."/>
        </authorList>
    </citation>
    <scope>NUCLEOTIDE SEQUENCE [LARGE SCALE GENOMIC DNA]</scope>
    <source>
        <strain evidence="1">Pan2503</strain>
    </source>
</reference>
<dbReference type="AlphaFoldDB" id="A0A7V8NTF9"/>
<comment type="caution">
    <text evidence="1">The sequence shown here is derived from an EMBL/GenBank/DDBJ whole genome shotgun (WGS) entry which is preliminary data.</text>
</comment>
<keyword evidence="2" id="KW-1185">Reference proteome</keyword>
<proteinExistence type="predicted"/>
<organism evidence="1 2">
    <name type="scientific">Candidatus Acidiferrum panamense</name>
    <dbReference type="NCBI Taxonomy" id="2741543"/>
    <lineage>
        <taxon>Bacteria</taxon>
        <taxon>Pseudomonadati</taxon>
        <taxon>Acidobacteriota</taxon>
        <taxon>Terriglobia</taxon>
        <taxon>Candidatus Acidiferrales</taxon>
        <taxon>Candidatus Acidiferrum</taxon>
    </lineage>
</organism>
<dbReference type="Proteomes" id="UP000567293">
    <property type="component" value="Unassembled WGS sequence"/>
</dbReference>
<evidence type="ECO:0000313" key="1">
    <source>
        <dbReference type="EMBL" id="MBA0087214.1"/>
    </source>
</evidence>
<dbReference type="EMBL" id="JACDQQ010001888">
    <property type="protein sequence ID" value="MBA0087214.1"/>
    <property type="molecule type" value="Genomic_DNA"/>
</dbReference>
<name>A0A7V8NTF9_9BACT</name>
<protein>
    <submittedName>
        <fullName evidence="1">Uncharacterized protein</fullName>
    </submittedName>
</protein>
<evidence type="ECO:0000313" key="2">
    <source>
        <dbReference type="Proteomes" id="UP000567293"/>
    </source>
</evidence>
<gene>
    <name evidence="1" type="ORF">HRJ53_19700</name>
</gene>
<sequence>MRNRLTLFRGALAENTATGTRQRAKAFLPSAGYGVGFFGVDAELFYGFVDYGPFDLAVDQQLMQRG</sequence>
<accession>A0A7V8NTF9</accession>